<dbReference type="Gene3D" id="3.40.250.10">
    <property type="entry name" value="Rhodanese-like domain"/>
    <property type="match status" value="1"/>
</dbReference>
<dbReference type="RefSeq" id="WP_085492725.1">
    <property type="nucleotide sequence ID" value="NZ_FXAZ01000001.1"/>
</dbReference>
<dbReference type="Proteomes" id="UP000193834">
    <property type="component" value="Unassembled WGS sequence"/>
</dbReference>
<dbReference type="OrthoDB" id="9800872at2"/>
<evidence type="ECO:0000313" key="3">
    <source>
        <dbReference type="Proteomes" id="UP000193834"/>
    </source>
</evidence>
<sequence>MDTVPQIEVTELLTRLNQGEKLHMIDVREDEEVIHGMIPGAVHIPMNEIPERITEVTTAPEVILICRSGYRSERVCEYLQHLGVEGAVNMSGGMLAWNSISGPTQLPS</sequence>
<dbReference type="InterPro" id="IPR050229">
    <property type="entry name" value="GlpE_sulfurtransferase"/>
</dbReference>
<dbReference type="InterPro" id="IPR001763">
    <property type="entry name" value="Rhodanese-like_dom"/>
</dbReference>
<dbReference type="SUPFAM" id="SSF52821">
    <property type="entry name" value="Rhodanese/Cell cycle control phosphatase"/>
    <property type="match status" value="1"/>
</dbReference>
<dbReference type="GO" id="GO:0016740">
    <property type="term" value="F:transferase activity"/>
    <property type="evidence" value="ECO:0007669"/>
    <property type="project" value="UniProtKB-KW"/>
</dbReference>
<dbReference type="EMBL" id="FXAZ01000001">
    <property type="protein sequence ID" value="SMG14136.1"/>
    <property type="molecule type" value="Genomic_DNA"/>
</dbReference>
<feature type="domain" description="Rhodanese" evidence="1">
    <location>
        <begin position="18"/>
        <end position="106"/>
    </location>
</feature>
<accession>A0A1X7IH35</accession>
<dbReference type="PANTHER" id="PTHR43031:SF17">
    <property type="entry name" value="SULFURTRANSFERASE YTWF-RELATED"/>
    <property type="match status" value="1"/>
</dbReference>
<dbReference type="InterPro" id="IPR036873">
    <property type="entry name" value="Rhodanese-like_dom_sf"/>
</dbReference>
<dbReference type="AlphaFoldDB" id="A0A1X7IH35"/>
<evidence type="ECO:0000259" key="1">
    <source>
        <dbReference type="PROSITE" id="PS50206"/>
    </source>
</evidence>
<dbReference type="STRING" id="1852522.SAMN06295960_0462"/>
<protein>
    <submittedName>
        <fullName evidence="2">Rhodanese-related sulfurtransferase</fullName>
    </submittedName>
</protein>
<evidence type="ECO:0000313" key="2">
    <source>
        <dbReference type="EMBL" id="SMG14136.1"/>
    </source>
</evidence>
<keyword evidence="3" id="KW-1185">Reference proteome</keyword>
<proteinExistence type="predicted"/>
<keyword evidence="2" id="KW-0808">Transferase</keyword>
<organism evidence="2 3">
    <name type="scientific">Paenibacillus aquistagni</name>
    <dbReference type="NCBI Taxonomy" id="1852522"/>
    <lineage>
        <taxon>Bacteria</taxon>
        <taxon>Bacillati</taxon>
        <taxon>Bacillota</taxon>
        <taxon>Bacilli</taxon>
        <taxon>Bacillales</taxon>
        <taxon>Paenibacillaceae</taxon>
        <taxon>Paenibacillus</taxon>
    </lineage>
</organism>
<dbReference type="SMART" id="SM00450">
    <property type="entry name" value="RHOD"/>
    <property type="match status" value="1"/>
</dbReference>
<dbReference type="PANTHER" id="PTHR43031">
    <property type="entry name" value="FAD-DEPENDENT OXIDOREDUCTASE"/>
    <property type="match status" value="1"/>
</dbReference>
<reference evidence="2 3" key="1">
    <citation type="submission" date="2017-04" db="EMBL/GenBank/DDBJ databases">
        <authorList>
            <person name="Afonso C.L."/>
            <person name="Miller P.J."/>
            <person name="Scott M.A."/>
            <person name="Spackman E."/>
            <person name="Goraichik I."/>
            <person name="Dimitrov K.M."/>
            <person name="Suarez D.L."/>
            <person name="Swayne D.E."/>
        </authorList>
    </citation>
    <scope>NUCLEOTIDE SEQUENCE [LARGE SCALE GENOMIC DNA]</scope>
    <source>
        <strain evidence="2 3">11</strain>
    </source>
</reference>
<dbReference type="Pfam" id="PF00581">
    <property type="entry name" value="Rhodanese"/>
    <property type="match status" value="1"/>
</dbReference>
<gene>
    <name evidence="2" type="ORF">SAMN06295960_0462</name>
</gene>
<dbReference type="CDD" id="cd00158">
    <property type="entry name" value="RHOD"/>
    <property type="match status" value="1"/>
</dbReference>
<dbReference type="PROSITE" id="PS50206">
    <property type="entry name" value="RHODANESE_3"/>
    <property type="match status" value="1"/>
</dbReference>
<name>A0A1X7IH35_9BACL</name>